<evidence type="ECO:0000313" key="3">
    <source>
        <dbReference type="Proteomes" id="UP001176940"/>
    </source>
</evidence>
<keyword evidence="3" id="KW-1185">Reference proteome</keyword>
<reference evidence="2" key="1">
    <citation type="submission" date="2023-07" db="EMBL/GenBank/DDBJ databases">
        <authorList>
            <person name="Stuckert A."/>
        </authorList>
    </citation>
    <scope>NUCLEOTIDE SEQUENCE</scope>
</reference>
<accession>A0ABN9LRI8</accession>
<organism evidence="2 3">
    <name type="scientific">Ranitomeya imitator</name>
    <name type="common">mimic poison frog</name>
    <dbReference type="NCBI Taxonomy" id="111125"/>
    <lineage>
        <taxon>Eukaryota</taxon>
        <taxon>Metazoa</taxon>
        <taxon>Chordata</taxon>
        <taxon>Craniata</taxon>
        <taxon>Vertebrata</taxon>
        <taxon>Euteleostomi</taxon>
        <taxon>Amphibia</taxon>
        <taxon>Batrachia</taxon>
        <taxon>Anura</taxon>
        <taxon>Neobatrachia</taxon>
        <taxon>Hyloidea</taxon>
        <taxon>Dendrobatidae</taxon>
        <taxon>Dendrobatinae</taxon>
        <taxon>Ranitomeya</taxon>
    </lineage>
</organism>
<evidence type="ECO:0000313" key="2">
    <source>
        <dbReference type="EMBL" id="CAJ0946814.1"/>
    </source>
</evidence>
<name>A0ABN9LRI8_9NEOB</name>
<feature type="region of interest" description="Disordered" evidence="1">
    <location>
        <begin position="141"/>
        <end position="160"/>
    </location>
</feature>
<sequence>MSPAVRSGMSPAVRSGMSPAVRSGMSPAVRSGMSPAVRSGMSPAVRSGCRRLCALGCRPAVALWDWWTVAVTGRCVWQSSGVVLMPVKPGALPYGSDGGDASLRWIPALPRRAAVPYLPRHSQHVDADSWMENDAVSVEDPCEAPSGRSPCPLTISWPPE</sequence>
<gene>
    <name evidence="2" type="ORF">RIMI_LOCUS11454065</name>
</gene>
<protein>
    <submittedName>
        <fullName evidence="2">Uncharacterized protein</fullName>
    </submittedName>
</protein>
<evidence type="ECO:0000256" key="1">
    <source>
        <dbReference type="SAM" id="MobiDB-lite"/>
    </source>
</evidence>
<dbReference type="EMBL" id="CAUEEQ010025941">
    <property type="protein sequence ID" value="CAJ0946814.1"/>
    <property type="molecule type" value="Genomic_DNA"/>
</dbReference>
<proteinExistence type="predicted"/>
<dbReference type="Proteomes" id="UP001176940">
    <property type="component" value="Unassembled WGS sequence"/>
</dbReference>
<comment type="caution">
    <text evidence="2">The sequence shown here is derived from an EMBL/GenBank/DDBJ whole genome shotgun (WGS) entry which is preliminary data.</text>
</comment>
<feature type="region of interest" description="Disordered" evidence="1">
    <location>
        <begin position="1"/>
        <end position="43"/>
    </location>
</feature>